<accession>A0A9D1RGG6</accession>
<protein>
    <submittedName>
        <fullName evidence="3">YdcF family protein</fullName>
    </submittedName>
</protein>
<proteinExistence type="predicted"/>
<feature type="transmembrane region" description="Helical" evidence="1">
    <location>
        <begin position="65"/>
        <end position="86"/>
    </location>
</feature>
<dbReference type="InterPro" id="IPR003848">
    <property type="entry name" value="DUF218"/>
</dbReference>
<keyword evidence="1" id="KW-0812">Transmembrane</keyword>
<dbReference type="PANTHER" id="PTHR30336:SF4">
    <property type="entry name" value="ENVELOPE BIOGENESIS FACTOR ELYC"/>
    <property type="match status" value="1"/>
</dbReference>
<dbReference type="EMBL" id="DXGE01000027">
    <property type="protein sequence ID" value="HIW86141.1"/>
    <property type="molecule type" value="Genomic_DNA"/>
</dbReference>
<dbReference type="GO" id="GO:0043164">
    <property type="term" value="P:Gram-negative-bacterium-type cell wall biogenesis"/>
    <property type="evidence" value="ECO:0007669"/>
    <property type="project" value="TreeGrafter"/>
</dbReference>
<reference evidence="3" key="2">
    <citation type="submission" date="2021-04" db="EMBL/GenBank/DDBJ databases">
        <authorList>
            <person name="Gilroy R."/>
        </authorList>
    </citation>
    <scope>NUCLEOTIDE SEQUENCE</scope>
    <source>
        <strain evidence="3">421</strain>
    </source>
</reference>
<name>A0A9D1RGG6_9FIRM</name>
<evidence type="ECO:0000313" key="4">
    <source>
        <dbReference type="Proteomes" id="UP000824205"/>
    </source>
</evidence>
<dbReference type="InterPro" id="IPR014729">
    <property type="entry name" value="Rossmann-like_a/b/a_fold"/>
</dbReference>
<dbReference type="Proteomes" id="UP000824205">
    <property type="component" value="Unassembled WGS sequence"/>
</dbReference>
<organism evidence="3 4">
    <name type="scientific">Candidatus Eubacterium faecipullorum</name>
    <dbReference type="NCBI Taxonomy" id="2838571"/>
    <lineage>
        <taxon>Bacteria</taxon>
        <taxon>Bacillati</taxon>
        <taxon>Bacillota</taxon>
        <taxon>Clostridia</taxon>
        <taxon>Eubacteriales</taxon>
        <taxon>Eubacteriaceae</taxon>
        <taxon>Eubacterium</taxon>
    </lineage>
</organism>
<dbReference type="PANTHER" id="PTHR30336">
    <property type="entry name" value="INNER MEMBRANE PROTEIN, PROBABLE PERMEASE"/>
    <property type="match status" value="1"/>
</dbReference>
<dbReference type="GO" id="GO:0000270">
    <property type="term" value="P:peptidoglycan metabolic process"/>
    <property type="evidence" value="ECO:0007669"/>
    <property type="project" value="TreeGrafter"/>
</dbReference>
<comment type="caution">
    <text evidence="3">The sequence shown here is derived from an EMBL/GenBank/DDBJ whole genome shotgun (WGS) entry which is preliminary data.</text>
</comment>
<dbReference type="Gene3D" id="3.40.50.620">
    <property type="entry name" value="HUPs"/>
    <property type="match status" value="1"/>
</dbReference>
<dbReference type="Pfam" id="PF02698">
    <property type="entry name" value="DUF218"/>
    <property type="match status" value="1"/>
</dbReference>
<feature type="transmembrane region" description="Helical" evidence="1">
    <location>
        <begin position="10"/>
        <end position="28"/>
    </location>
</feature>
<feature type="domain" description="DUF218" evidence="2">
    <location>
        <begin position="101"/>
        <end position="222"/>
    </location>
</feature>
<evidence type="ECO:0000256" key="1">
    <source>
        <dbReference type="SAM" id="Phobius"/>
    </source>
</evidence>
<dbReference type="InterPro" id="IPR051599">
    <property type="entry name" value="Cell_Envelope_Assoc"/>
</dbReference>
<reference evidence="3" key="1">
    <citation type="journal article" date="2021" name="PeerJ">
        <title>Extensive microbial diversity within the chicken gut microbiome revealed by metagenomics and culture.</title>
        <authorList>
            <person name="Gilroy R."/>
            <person name="Ravi A."/>
            <person name="Getino M."/>
            <person name="Pursley I."/>
            <person name="Horton D.L."/>
            <person name="Alikhan N.F."/>
            <person name="Baker D."/>
            <person name="Gharbi K."/>
            <person name="Hall N."/>
            <person name="Watson M."/>
            <person name="Adriaenssens E.M."/>
            <person name="Foster-Nyarko E."/>
            <person name="Jarju S."/>
            <person name="Secka A."/>
            <person name="Antonio M."/>
            <person name="Oren A."/>
            <person name="Chaudhuri R.R."/>
            <person name="La Ragione R."/>
            <person name="Hildebrand F."/>
            <person name="Pallen M.J."/>
        </authorList>
    </citation>
    <scope>NUCLEOTIDE SEQUENCE</scope>
    <source>
        <strain evidence="3">421</strain>
    </source>
</reference>
<sequence length="251" mass="27679">MERSSKGIKVLKIIFIIIGVFLLLWYLAPLVSGIFNIGNAVGIAASSAMIVCGVFLDRMPHKARVAVLCVFIAGAVAFLSLFAYMAHYMNYKSVPESAAETVIVLGCKVDGTQPSLQLKNRCDVAAQFLKEKPYAVAVLSGGQGPDEDISEAECMKRLLVEAGIAESRLYLEEESTNTRENLSNSFEIIKENSLSQSILVVTNEYHQCRAMLICRDLGLDLFHSRSCKTSAYTFLTFLTRDMLGVVKELIF</sequence>
<keyword evidence="1" id="KW-0472">Membrane</keyword>
<dbReference type="AlphaFoldDB" id="A0A9D1RGG6"/>
<dbReference type="GO" id="GO:0005886">
    <property type="term" value="C:plasma membrane"/>
    <property type="evidence" value="ECO:0007669"/>
    <property type="project" value="TreeGrafter"/>
</dbReference>
<gene>
    <name evidence="3" type="ORF">IAA48_06545</name>
</gene>
<feature type="transmembrane region" description="Helical" evidence="1">
    <location>
        <begin position="34"/>
        <end position="56"/>
    </location>
</feature>
<evidence type="ECO:0000259" key="2">
    <source>
        <dbReference type="Pfam" id="PF02698"/>
    </source>
</evidence>
<keyword evidence="1" id="KW-1133">Transmembrane helix</keyword>
<evidence type="ECO:0000313" key="3">
    <source>
        <dbReference type="EMBL" id="HIW86141.1"/>
    </source>
</evidence>
<dbReference type="CDD" id="cd06259">
    <property type="entry name" value="YdcF-like"/>
    <property type="match status" value="1"/>
</dbReference>